<evidence type="ECO:0000313" key="9">
    <source>
        <dbReference type="EMBL" id="NEA21494.1"/>
    </source>
</evidence>
<dbReference type="InterPro" id="IPR036388">
    <property type="entry name" value="WH-like_DNA-bd_sf"/>
</dbReference>
<evidence type="ECO:0000256" key="6">
    <source>
        <dbReference type="SAM" id="MobiDB-lite"/>
    </source>
</evidence>
<dbReference type="Proteomes" id="UP000475532">
    <property type="component" value="Unassembled WGS sequence"/>
</dbReference>
<keyword evidence="5" id="KW-0804">Transcription</keyword>
<dbReference type="AlphaFoldDB" id="A0A6L9QB52"/>
<evidence type="ECO:0000259" key="7">
    <source>
        <dbReference type="Pfam" id="PF04542"/>
    </source>
</evidence>
<protein>
    <submittedName>
        <fullName evidence="9">SigE family RNA polymerase sigma factor</fullName>
    </submittedName>
</protein>
<dbReference type="RefSeq" id="WP_163053121.1">
    <property type="nucleotide sequence ID" value="NZ_JAAGLI010000090.1"/>
</dbReference>
<dbReference type="NCBIfam" id="TIGR02983">
    <property type="entry name" value="SigE-fam_strep"/>
    <property type="match status" value="1"/>
</dbReference>
<feature type="domain" description="RNA polymerase sigma factor 70 region 4 type 2" evidence="8">
    <location>
        <begin position="115"/>
        <end position="165"/>
    </location>
</feature>
<dbReference type="InterPro" id="IPR013324">
    <property type="entry name" value="RNA_pol_sigma_r3/r4-like"/>
</dbReference>
<dbReference type="PANTHER" id="PTHR43133:SF50">
    <property type="entry name" value="ECF RNA POLYMERASE SIGMA FACTOR SIGM"/>
    <property type="match status" value="1"/>
</dbReference>
<evidence type="ECO:0000256" key="4">
    <source>
        <dbReference type="ARBA" id="ARBA00023125"/>
    </source>
</evidence>
<dbReference type="GO" id="GO:0016987">
    <property type="term" value="F:sigma factor activity"/>
    <property type="evidence" value="ECO:0007669"/>
    <property type="project" value="UniProtKB-KW"/>
</dbReference>
<dbReference type="InterPro" id="IPR013249">
    <property type="entry name" value="RNA_pol_sigma70_r4_t2"/>
</dbReference>
<evidence type="ECO:0000256" key="1">
    <source>
        <dbReference type="ARBA" id="ARBA00010641"/>
    </source>
</evidence>
<dbReference type="SUPFAM" id="SSF88946">
    <property type="entry name" value="Sigma2 domain of RNA polymerase sigma factors"/>
    <property type="match status" value="1"/>
</dbReference>
<name>A0A6L9QB52_9ACTN</name>
<comment type="caution">
    <text evidence="9">The sequence shown here is derived from an EMBL/GenBank/DDBJ whole genome shotgun (WGS) entry which is preliminary data.</text>
</comment>
<sequence>MESATVVPEAGWERSHVEFQGFFRRHHRELARLAFVMLGDLDGADDLAADVMAAAWRRWDRVRAADQPLAYVRRMVVNMSRSRIRVLVRERDRVERMGAGFDERLYGPDVPAIVDVRAALLRLPQRKRACVVLRLAFDMSEKETAQVLGIAVGTVKSQTAKGVAELTRLLAVERQPSGARRATRGKVPRQLPRESP</sequence>
<proteinExistence type="inferred from homology"/>
<dbReference type="GO" id="GO:0006352">
    <property type="term" value="P:DNA-templated transcription initiation"/>
    <property type="evidence" value="ECO:0007669"/>
    <property type="project" value="InterPro"/>
</dbReference>
<keyword evidence="3" id="KW-0731">Sigma factor</keyword>
<dbReference type="InterPro" id="IPR013325">
    <property type="entry name" value="RNA_pol_sigma_r2"/>
</dbReference>
<dbReference type="Pfam" id="PF08281">
    <property type="entry name" value="Sigma70_r4_2"/>
    <property type="match status" value="1"/>
</dbReference>
<keyword evidence="4" id="KW-0238">DNA-binding</keyword>
<gene>
    <name evidence="9" type="ORF">G3I70_03140</name>
</gene>
<organism evidence="9 10">
    <name type="scientific">Actinomadura bangladeshensis</name>
    <dbReference type="NCBI Taxonomy" id="453573"/>
    <lineage>
        <taxon>Bacteria</taxon>
        <taxon>Bacillati</taxon>
        <taxon>Actinomycetota</taxon>
        <taxon>Actinomycetes</taxon>
        <taxon>Streptosporangiales</taxon>
        <taxon>Thermomonosporaceae</taxon>
        <taxon>Actinomadura</taxon>
    </lineage>
</organism>
<dbReference type="Gene3D" id="1.10.1740.10">
    <property type="match status" value="1"/>
</dbReference>
<dbReference type="EMBL" id="JAAGLI010000090">
    <property type="protein sequence ID" value="NEA21494.1"/>
    <property type="molecule type" value="Genomic_DNA"/>
</dbReference>
<feature type="domain" description="RNA polymerase sigma-70 region 2" evidence="7">
    <location>
        <begin position="22"/>
        <end position="85"/>
    </location>
</feature>
<dbReference type="GO" id="GO:0003677">
    <property type="term" value="F:DNA binding"/>
    <property type="evidence" value="ECO:0007669"/>
    <property type="project" value="UniProtKB-KW"/>
</dbReference>
<evidence type="ECO:0000259" key="8">
    <source>
        <dbReference type="Pfam" id="PF08281"/>
    </source>
</evidence>
<dbReference type="Gene3D" id="1.10.10.10">
    <property type="entry name" value="Winged helix-like DNA-binding domain superfamily/Winged helix DNA-binding domain"/>
    <property type="match status" value="1"/>
</dbReference>
<reference evidence="9 10" key="1">
    <citation type="submission" date="2020-01" db="EMBL/GenBank/DDBJ databases">
        <title>Insect and environment-associated Actinomycetes.</title>
        <authorList>
            <person name="Currrie C."/>
            <person name="Chevrette M."/>
            <person name="Carlson C."/>
            <person name="Stubbendieck R."/>
            <person name="Wendt-Pienkowski E."/>
        </authorList>
    </citation>
    <scope>NUCLEOTIDE SEQUENCE [LARGE SCALE GENOMIC DNA]</scope>
    <source>
        <strain evidence="9 10">SID10258</strain>
    </source>
</reference>
<dbReference type="Pfam" id="PF04542">
    <property type="entry name" value="Sigma70_r2"/>
    <property type="match status" value="1"/>
</dbReference>
<dbReference type="SUPFAM" id="SSF88659">
    <property type="entry name" value="Sigma3 and sigma4 domains of RNA polymerase sigma factors"/>
    <property type="match status" value="1"/>
</dbReference>
<dbReference type="InterPro" id="IPR014325">
    <property type="entry name" value="RNA_pol_sigma-E_actinobac"/>
</dbReference>
<dbReference type="InterPro" id="IPR007627">
    <property type="entry name" value="RNA_pol_sigma70_r2"/>
</dbReference>
<dbReference type="InterPro" id="IPR039425">
    <property type="entry name" value="RNA_pol_sigma-70-like"/>
</dbReference>
<evidence type="ECO:0000313" key="10">
    <source>
        <dbReference type="Proteomes" id="UP000475532"/>
    </source>
</evidence>
<keyword evidence="2" id="KW-0805">Transcription regulation</keyword>
<evidence type="ECO:0000256" key="5">
    <source>
        <dbReference type="ARBA" id="ARBA00023163"/>
    </source>
</evidence>
<evidence type="ECO:0000256" key="2">
    <source>
        <dbReference type="ARBA" id="ARBA00023015"/>
    </source>
</evidence>
<feature type="region of interest" description="Disordered" evidence="6">
    <location>
        <begin position="175"/>
        <end position="196"/>
    </location>
</feature>
<accession>A0A6L9QB52</accession>
<comment type="similarity">
    <text evidence="1">Belongs to the sigma-70 factor family. ECF subfamily.</text>
</comment>
<dbReference type="PANTHER" id="PTHR43133">
    <property type="entry name" value="RNA POLYMERASE ECF-TYPE SIGMA FACTO"/>
    <property type="match status" value="1"/>
</dbReference>
<evidence type="ECO:0000256" key="3">
    <source>
        <dbReference type="ARBA" id="ARBA00023082"/>
    </source>
</evidence>